<dbReference type="RefSeq" id="WP_246279220.1">
    <property type="nucleotide sequence ID" value="NZ_CADIKK010000032.1"/>
</dbReference>
<keyword evidence="2" id="KW-1133">Transmembrane helix</keyword>
<dbReference type="EMBL" id="CADIKK010000032">
    <property type="protein sequence ID" value="CAB3802094.1"/>
    <property type="molecule type" value="Genomic_DNA"/>
</dbReference>
<sequence>MLNLTPGSLAGLRIVDLSRVLGGPYCTQILADHGADVIKVEPPNGDETRTWGPPFDGDTASYFLGVNRNKLGVALDLTQQSERAKLLQLLDSADVLVENFKIGTLERWGLGYDTLQERFPRLVHCRVSGFGTVAALIINFPDVRQQRERIDAHAKAALMMASVLLAAGAFTGIMSGTGMLTAMAQVLVQHVPVEHARHMPLVLVLVSMPLSLLFDPDSFYFGILPVLAESGKLLGVPPIQMAQAALLGQMTTGFPVSPLTPATFLIVGLTGVELAEHQKFTIPFLFAATVIMVLTAVLVGVFPL</sequence>
<dbReference type="PANTHER" id="PTHR48207">
    <property type="entry name" value="SUCCINATE--HYDROXYMETHYLGLUTARATE COA-TRANSFERASE"/>
    <property type="match status" value="1"/>
</dbReference>
<dbReference type="EC" id="2.8.3.16" evidence="3"/>
<dbReference type="InterPro" id="IPR023606">
    <property type="entry name" value="CoA-Trfase_III_dom_1_sf"/>
</dbReference>
<keyword evidence="1 3" id="KW-0808">Transferase</keyword>
<dbReference type="Pfam" id="PF02515">
    <property type="entry name" value="CoA_transf_3"/>
    <property type="match status" value="1"/>
</dbReference>
<gene>
    <name evidence="3" type="primary">frc_5</name>
    <name evidence="3" type="ORF">LMG28614_05543</name>
</gene>
<evidence type="ECO:0000256" key="1">
    <source>
        <dbReference type="ARBA" id="ARBA00022679"/>
    </source>
</evidence>
<dbReference type="Gene3D" id="3.40.50.10540">
    <property type="entry name" value="Crotonobetainyl-coa:carnitine coa-transferase, domain 1"/>
    <property type="match status" value="1"/>
</dbReference>
<accession>A0A6S7BJS8</accession>
<evidence type="ECO:0000313" key="3">
    <source>
        <dbReference type="EMBL" id="CAB3802094.1"/>
    </source>
</evidence>
<dbReference type="GO" id="GO:0033608">
    <property type="term" value="F:formyl-CoA transferase activity"/>
    <property type="evidence" value="ECO:0007669"/>
    <property type="project" value="UniProtKB-EC"/>
</dbReference>
<name>A0A6S7BJS8_9BURK</name>
<keyword evidence="2" id="KW-0472">Membrane</keyword>
<dbReference type="SUPFAM" id="SSF89796">
    <property type="entry name" value="CoA-transferase family III (CaiB/BaiF)"/>
    <property type="match status" value="1"/>
</dbReference>
<dbReference type="InterPro" id="IPR050483">
    <property type="entry name" value="CoA-transferase_III_domain"/>
</dbReference>
<dbReference type="Proteomes" id="UP000494365">
    <property type="component" value="Unassembled WGS sequence"/>
</dbReference>
<evidence type="ECO:0000313" key="4">
    <source>
        <dbReference type="Proteomes" id="UP000494365"/>
    </source>
</evidence>
<proteinExistence type="predicted"/>
<keyword evidence="2" id="KW-0812">Transmembrane</keyword>
<feature type="transmembrane region" description="Helical" evidence="2">
    <location>
        <begin position="196"/>
        <end position="214"/>
    </location>
</feature>
<dbReference type="InterPro" id="IPR003673">
    <property type="entry name" value="CoA-Trfase_fam_III"/>
</dbReference>
<reference evidence="3 4" key="1">
    <citation type="submission" date="2020-04" db="EMBL/GenBank/DDBJ databases">
        <authorList>
            <person name="De Canck E."/>
        </authorList>
    </citation>
    <scope>NUCLEOTIDE SEQUENCE [LARGE SCALE GENOMIC DNA]</scope>
    <source>
        <strain evidence="3 4">LMG 28614</strain>
    </source>
</reference>
<protein>
    <submittedName>
        <fullName evidence="3">Formyl-CoA:oxalate CoA-transferase</fullName>
        <ecNumber evidence="3">2.8.3.16</ecNumber>
    </submittedName>
</protein>
<organism evidence="3 4">
    <name type="scientific">Paraburkholderia ultramafica</name>
    <dbReference type="NCBI Taxonomy" id="1544867"/>
    <lineage>
        <taxon>Bacteria</taxon>
        <taxon>Pseudomonadati</taxon>
        <taxon>Pseudomonadota</taxon>
        <taxon>Betaproteobacteria</taxon>
        <taxon>Burkholderiales</taxon>
        <taxon>Burkholderiaceae</taxon>
        <taxon>Paraburkholderia</taxon>
    </lineage>
</organism>
<dbReference type="PANTHER" id="PTHR48207:SF3">
    <property type="entry name" value="SUCCINATE--HYDROXYMETHYLGLUTARATE COA-TRANSFERASE"/>
    <property type="match status" value="1"/>
</dbReference>
<keyword evidence="4" id="KW-1185">Reference proteome</keyword>
<dbReference type="AlphaFoldDB" id="A0A6S7BJS8"/>
<evidence type="ECO:0000256" key="2">
    <source>
        <dbReference type="SAM" id="Phobius"/>
    </source>
</evidence>
<feature type="transmembrane region" description="Helical" evidence="2">
    <location>
        <begin position="284"/>
        <end position="302"/>
    </location>
</feature>